<proteinExistence type="predicted"/>
<dbReference type="EMBL" id="JBBPBK010000012">
    <property type="protein sequence ID" value="KAK9273201.1"/>
    <property type="molecule type" value="Genomic_DNA"/>
</dbReference>
<gene>
    <name evidence="2" type="ORF">L1049_018008</name>
</gene>
<dbReference type="Proteomes" id="UP001415857">
    <property type="component" value="Unassembled WGS sequence"/>
</dbReference>
<protein>
    <submittedName>
        <fullName evidence="2">Uncharacterized protein</fullName>
    </submittedName>
</protein>
<feature type="compositionally biased region" description="Low complexity" evidence="1">
    <location>
        <begin position="18"/>
        <end position="31"/>
    </location>
</feature>
<evidence type="ECO:0000313" key="2">
    <source>
        <dbReference type="EMBL" id="KAK9273201.1"/>
    </source>
</evidence>
<accession>A0AAP0NJX4</accession>
<evidence type="ECO:0000256" key="1">
    <source>
        <dbReference type="SAM" id="MobiDB-lite"/>
    </source>
</evidence>
<keyword evidence="3" id="KW-1185">Reference proteome</keyword>
<sequence length="125" mass="13423">MAHLFRDLSLGHSKRETTPPTTMPRPTTTSNTTAITAALPSPFGELTTILSSSDLRVTAYEIFVAACRTSTGKPLSYISHSSSDSSPTTCHVTILTALTHLLRRQQDEEGPGAPIFGFGSKEESE</sequence>
<evidence type="ECO:0000313" key="3">
    <source>
        <dbReference type="Proteomes" id="UP001415857"/>
    </source>
</evidence>
<dbReference type="AlphaFoldDB" id="A0AAP0NJX4"/>
<comment type="caution">
    <text evidence="2">The sequence shown here is derived from an EMBL/GenBank/DDBJ whole genome shotgun (WGS) entry which is preliminary data.</text>
</comment>
<reference evidence="2 3" key="1">
    <citation type="journal article" date="2024" name="Plant J.">
        <title>Genome sequences and population genomics reveal climatic adaptation and genomic divergence between two closely related sweetgum species.</title>
        <authorList>
            <person name="Xu W.Q."/>
            <person name="Ren C.Q."/>
            <person name="Zhang X.Y."/>
            <person name="Comes H.P."/>
            <person name="Liu X.H."/>
            <person name="Li Y.G."/>
            <person name="Kettle C.J."/>
            <person name="Jalonen R."/>
            <person name="Gaisberger H."/>
            <person name="Ma Y.Z."/>
            <person name="Qiu Y.X."/>
        </authorList>
    </citation>
    <scope>NUCLEOTIDE SEQUENCE [LARGE SCALE GENOMIC DNA]</scope>
    <source>
        <strain evidence="2">Hangzhou</strain>
    </source>
</reference>
<name>A0AAP0NJX4_LIQFO</name>
<feature type="region of interest" description="Disordered" evidence="1">
    <location>
        <begin position="103"/>
        <end position="125"/>
    </location>
</feature>
<organism evidence="2 3">
    <name type="scientific">Liquidambar formosana</name>
    <name type="common">Formosan gum</name>
    <dbReference type="NCBI Taxonomy" id="63359"/>
    <lineage>
        <taxon>Eukaryota</taxon>
        <taxon>Viridiplantae</taxon>
        <taxon>Streptophyta</taxon>
        <taxon>Embryophyta</taxon>
        <taxon>Tracheophyta</taxon>
        <taxon>Spermatophyta</taxon>
        <taxon>Magnoliopsida</taxon>
        <taxon>eudicotyledons</taxon>
        <taxon>Gunneridae</taxon>
        <taxon>Pentapetalae</taxon>
        <taxon>Saxifragales</taxon>
        <taxon>Altingiaceae</taxon>
        <taxon>Liquidambar</taxon>
    </lineage>
</organism>
<feature type="region of interest" description="Disordered" evidence="1">
    <location>
        <begin position="1"/>
        <end position="31"/>
    </location>
</feature>